<proteinExistence type="predicted"/>
<evidence type="ECO:0000313" key="3">
    <source>
        <dbReference type="EMBL" id="SVA11651.1"/>
    </source>
</evidence>
<dbReference type="PANTHER" id="PTHR30137:SF20">
    <property type="entry name" value="N-ACETYL-S-ALKYLCYSTEINE MONOOXYGENASE"/>
    <property type="match status" value="1"/>
</dbReference>
<dbReference type="NCBIfam" id="TIGR03558">
    <property type="entry name" value="oxido_grp_1"/>
    <property type="match status" value="1"/>
</dbReference>
<organism evidence="3">
    <name type="scientific">marine metagenome</name>
    <dbReference type="NCBI Taxonomy" id="408172"/>
    <lineage>
        <taxon>unclassified sequences</taxon>
        <taxon>metagenomes</taxon>
        <taxon>ecological metagenomes</taxon>
    </lineage>
</organism>
<dbReference type="InterPro" id="IPR050766">
    <property type="entry name" value="Bact_Lucif_Oxidored"/>
</dbReference>
<gene>
    <name evidence="3" type="ORF">METZ01_LOCUS64505</name>
</gene>
<dbReference type="SUPFAM" id="SSF51679">
    <property type="entry name" value="Bacterial luciferase-like"/>
    <property type="match status" value="1"/>
</dbReference>
<protein>
    <recommendedName>
        <fullName evidence="2">Luciferase-like domain-containing protein</fullName>
    </recommendedName>
</protein>
<dbReference type="InterPro" id="IPR011251">
    <property type="entry name" value="Luciferase-like_dom"/>
</dbReference>
<dbReference type="EMBL" id="UINC01004084">
    <property type="protein sequence ID" value="SVA11651.1"/>
    <property type="molecule type" value="Genomic_DNA"/>
</dbReference>
<dbReference type="InterPro" id="IPR019949">
    <property type="entry name" value="CmoO-like"/>
</dbReference>
<evidence type="ECO:0000259" key="2">
    <source>
        <dbReference type="Pfam" id="PF00296"/>
    </source>
</evidence>
<name>A0A381T805_9ZZZZ</name>
<dbReference type="Gene3D" id="3.20.20.30">
    <property type="entry name" value="Luciferase-like domain"/>
    <property type="match status" value="1"/>
</dbReference>
<sequence length="300" mass="31387">MGYHRYWVAEHHGMTGLAGSSPEVLIGSIAGATRRLRVGSGGVMLTHYAPLKVAESFCVLASLHPGRIDLGVGRAPGSDHLTAAALARGGARTALENYPNQIQELVHLVDDTLPADSPIQGVRATPRPEEPPEVWILASSPDSAAFAAHFGLPLGWADFIAQVDGAPIVDAYRRQFQPSPGCPEPRVLVCASAVVADTDAEADAIVAAVRAWRAAGLRGPIPAAPSGSTSARVAVQPGRRSIANGSPTRVADRLRQLVDGFGAEELMVVTICHDHEARVHSYELLAAEFGLATGAVEEAG</sequence>
<evidence type="ECO:0000256" key="1">
    <source>
        <dbReference type="ARBA" id="ARBA00007789"/>
    </source>
</evidence>
<accession>A0A381T805</accession>
<dbReference type="GO" id="GO:0016705">
    <property type="term" value="F:oxidoreductase activity, acting on paired donors, with incorporation or reduction of molecular oxygen"/>
    <property type="evidence" value="ECO:0007669"/>
    <property type="project" value="InterPro"/>
</dbReference>
<dbReference type="GO" id="GO:0005829">
    <property type="term" value="C:cytosol"/>
    <property type="evidence" value="ECO:0007669"/>
    <property type="project" value="TreeGrafter"/>
</dbReference>
<dbReference type="Pfam" id="PF00296">
    <property type="entry name" value="Bac_luciferase"/>
    <property type="match status" value="1"/>
</dbReference>
<dbReference type="PANTHER" id="PTHR30137">
    <property type="entry name" value="LUCIFERASE-LIKE MONOOXYGENASE"/>
    <property type="match status" value="1"/>
</dbReference>
<feature type="domain" description="Luciferase-like" evidence="2">
    <location>
        <begin position="2"/>
        <end position="260"/>
    </location>
</feature>
<dbReference type="InterPro" id="IPR036661">
    <property type="entry name" value="Luciferase-like_sf"/>
</dbReference>
<comment type="similarity">
    <text evidence="1">To bacterial alkanal monooxygenase alpha and beta chains.</text>
</comment>
<dbReference type="AlphaFoldDB" id="A0A381T805"/>
<reference evidence="3" key="1">
    <citation type="submission" date="2018-05" db="EMBL/GenBank/DDBJ databases">
        <authorList>
            <person name="Lanie J.A."/>
            <person name="Ng W.-L."/>
            <person name="Kazmierczak K.M."/>
            <person name="Andrzejewski T.M."/>
            <person name="Davidsen T.M."/>
            <person name="Wayne K.J."/>
            <person name="Tettelin H."/>
            <person name="Glass J.I."/>
            <person name="Rusch D."/>
            <person name="Podicherti R."/>
            <person name="Tsui H.-C.T."/>
            <person name="Winkler M.E."/>
        </authorList>
    </citation>
    <scope>NUCLEOTIDE SEQUENCE</scope>
</reference>